<dbReference type="Pfam" id="PF00078">
    <property type="entry name" value="RVT_1"/>
    <property type="match status" value="1"/>
</dbReference>
<keyword evidence="1" id="KW-0812">Transmembrane</keyword>
<dbReference type="InterPro" id="IPR000477">
    <property type="entry name" value="RT_dom"/>
</dbReference>
<evidence type="ECO:0000313" key="3">
    <source>
        <dbReference type="EMBL" id="CAH0474774.1"/>
    </source>
</evidence>
<accession>A0AAU9KRG8</accession>
<dbReference type="InterPro" id="IPR036691">
    <property type="entry name" value="Endo/exonu/phosph_ase_sf"/>
</dbReference>
<dbReference type="AlphaFoldDB" id="A0AAU9KRG8"/>
<proteinExistence type="predicted"/>
<dbReference type="PANTHER" id="PTHR19446">
    <property type="entry name" value="REVERSE TRANSCRIPTASES"/>
    <property type="match status" value="1"/>
</dbReference>
<sequence>MMSAPSRSSTGTYFFKLGWAIFLYIFTWSTLQISLRSVANNFKVPSLHHPGSGREDLCAWMEALDLMDLWRYMHPDTRDCTSPTRKNRLDYCLLTADFVQDHLVEFCHVRDRRWHIEDHIPVEFRLQAKLLRRGRQPPWRCPPWLLNDPSVRAYLTFSVSESGRGIKMFSVTAVNDAHDLLNAASTDQSLAAVEQAKLLLQTHLGAVKSRNQFKKFAADLHVSKRATSHFFRSPRQDCLRSPITGNQAADGSIRDDPVRIAEVIVSFFGVSFSNHFHRTFMACALPLVYDNQLLRGKMAKFQRRAHLSLQYKSGDRTLPANYRPLTLLNHDAKLGPKFLAYRMQTVLPTLIHEDQSGFIPGRSIRHSLLRFQDLQNFCKLHHPDACAILLDFAKAFDSVLWPALDLVLDHFGFWSNFLRLDRDFLHSNFCQYSAQWIACRCSCRGISVDPSSEPHLLLAFADDCTGLLENVDDVDGFLRLVDDYSSATSLRLNVSKTCVMPMSHHITRSKLEGLRETSPFKVLSVTNTVTLLGILQGATITPDMRFSWVLVKLRARCAIWKYRARTLRALLKAVAVIIRNFIHGNDTASDSACPGKSSHEWIYTSIQHGSLGLTPVKESIQAMHLKSVGASRFRVRYLVCCGQGYLAASSPILVFHLPPPVD</sequence>
<keyword evidence="1" id="KW-1133">Transmembrane helix</keyword>
<evidence type="ECO:0000256" key="1">
    <source>
        <dbReference type="SAM" id="Phobius"/>
    </source>
</evidence>
<organism evidence="3 4">
    <name type="scientific">Peronospora belbahrii</name>
    <dbReference type="NCBI Taxonomy" id="622444"/>
    <lineage>
        <taxon>Eukaryota</taxon>
        <taxon>Sar</taxon>
        <taxon>Stramenopiles</taxon>
        <taxon>Oomycota</taxon>
        <taxon>Peronosporomycetes</taxon>
        <taxon>Peronosporales</taxon>
        <taxon>Peronosporaceae</taxon>
        <taxon>Peronospora</taxon>
    </lineage>
</organism>
<dbReference type="Gene3D" id="3.60.10.10">
    <property type="entry name" value="Endonuclease/exonuclease/phosphatase"/>
    <property type="match status" value="1"/>
</dbReference>
<dbReference type="EMBL" id="CAKKTJ010000114">
    <property type="protein sequence ID" value="CAH0474774.1"/>
    <property type="molecule type" value="Genomic_DNA"/>
</dbReference>
<keyword evidence="1" id="KW-0472">Membrane</keyword>
<feature type="transmembrane region" description="Helical" evidence="1">
    <location>
        <begin position="12"/>
        <end position="31"/>
    </location>
</feature>
<evidence type="ECO:0000259" key="2">
    <source>
        <dbReference type="Pfam" id="PF00078"/>
    </source>
</evidence>
<dbReference type="CDD" id="cd01650">
    <property type="entry name" value="RT_nLTR_like"/>
    <property type="match status" value="1"/>
</dbReference>
<dbReference type="SUPFAM" id="SSF56219">
    <property type="entry name" value="DNase I-like"/>
    <property type="match status" value="1"/>
</dbReference>
<gene>
    <name evidence="3" type="ORF">PBS003_LOCUS1615</name>
</gene>
<reference evidence="3" key="1">
    <citation type="submission" date="2021-11" db="EMBL/GenBank/DDBJ databases">
        <authorList>
            <person name="Islam A."/>
            <person name="Islam S."/>
            <person name="Flora M.S."/>
            <person name="Rahman M."/>
            <person name="Ziaur R.M."/>
            <person name="Epstein J.H."/>
            <person name="Hassan M."/>
            <person name="Klassen M."/>
            <person name="Woodard K."/>
            <person name="Webb A."/>
            <person name="Webby R.J."/>
            <person name="El Zowalaty M.E."/>
        </authorList>
    </citation>
    <scope>NUCLEOTIDE SEQUENCE</scope>
    <source>
        <strain evidence="3">Pbs3</strain>
    </source>
</reference>
<dbReference type="Proteomes" id="UP001160483">
    <property type="component" value="Unassembled WGS sequence"/>
</dbReference>
<feature type="domain" description="Reverse transcriptase" evidence="2">
    <location>
        <begin position="319"/>
        <end position="523"/>
    </location>
</feature>
<protein>
    <recommendedName>
        <fullName evidence="2">Reverse transcriptase domain-containing protein</fullName>
    </recommendedName>
</protein>
<comment type="caution">
    <text evidence="3">The sequence shown here is derived from an EMBL/GenBank/DDBJ whole genome shotgun (WGS) entry which is preliminary data.</text>
</comment>
<name>A0AAU9KRG8_9STRA</name>
<evidence type="ECO:0000313" key="4">
    <source>
        <dbReference type="Proteomes" id="UP001160483"/>
    </source>
</evidence>